<dbReference type="InterPro" id="IPR039426">
    <property type="entry name" value="TonB-dep_rcpt-like"/>
</dbReference>
<keyword evidence="3 12" id="KW-0813">Transport</keyword>
<dbReference type="EMBL" id="SSOC01000004">
    <property type="protein sequence ID" value="THF65017.1"/>
    <property type="molecule type" value="Genomic_DNA"/>
</dbReference>
<evidence type="ECO:0000256" key="3">
    <source>
        <dbReference type="ARBA" id="ARBA00022448"/>
    </source>
</evidence>
<dbReference type="Gene3D" id="2.170.130.10">
    <property type="entry name" value="TonB-dependent receptor, plug domain"/>
    <property type="match status" value="1"/>
</dbReference>
<dbReference type="InterPro" id="IPR036942">
    <property type="entry name" value="Beta-barrel_TonB_sf"/>
</dbReference>
<dbReference type="InterPro" id="IPR011662">
    <property type="entry name" value="Secretin/TonB_short_N"/>
</dbReference>
<dbReference type="SUPFAM" id="SSF56935">
    <property type="entry name" value="Porins"/>
    <property type="match status" value="1"/>
</dbReference>
<dbReference type="PANTHER" id="PTHR47234">
    <property type="match status" value="1"/>
</dbReference>
<evidence type="ECO:0000256" key="6">
    <source>
        <dbReference type="ARBA" id="ARBA00022692"/>
    </source>
</evidence>
<evidence type="ECO:0000256" key="10">
    <source>
        <dbReference type="ARBA" id="ARBA00023170"/>
    </source>
</evidence>
<dbReference type="InterPro" id="IPR012910">
    <property type="entry name" value="Plug_dom"/>
</dbReference>
<comment type="subcellular location">
    <subcellularLocation>
        <location evidence="1 12">Cell outer membrane</location>
        <topology evidence="1 12">Multi-pass membrane protein</topology>
    </subcellularLocation>
</comment>
<evidence type="ECO:0000256" key="9">
    <source>
        <dbReference type="ARBA" id="ARBA00023136"/>
    </source>
</evidence>
<feature type="region of interest" description="Disordered" evidence="14">
    <location>
        <begin position="86"/>
        <end position="111"/>
    </location>
</feature>
<evidence type="ECO:0000313" key="17">
    <source>
        <dbReference type="Proteomes" id="UP000308430"/>
    </source>
</evidence>
<evidence type="ECO:0000256" key="7">
    <source>
        <dbReference type="ARBA" id="ARBA00023004"/>
    </source>
</evidence>
<gene>
    <name evidence="16" type="ORF">E6C76_12620</name>
</gene>
<dbReference type="SMART" id="SM00965">
    <property type="entry name" value="STN"/>
    <property type="match status" value="1"/>
</dbReference>
<sequence>MAQSRPTVDAATDFNIPARDLAGALDRFSTQTGIQVVYQPELVASRQSKALTGRLTWRQALEALLQGSGLEYQQADDTTVVIRRQGNTRSPAAARPAAAATQAAPAGSEGTEVTELGRMMVTGTRIRGGVTPSPVIGISAAQIQEEGFADLGEVIRSVPQNFSGGQNPGVALGAETGAGGNANQNITGGSSLNLRGLGPDATLMLLNGRRMAYGGFSQTVDISVIPVEAVERIEIVADGASAIYGSDAVGGVGNVILKRDFDGFALGVRYGTATDGGLTTREYTATAGTTWSSGGLLATYKDASTDPIYARQREYTANHMPEPATIYPGGDVHSGLFSIHQSLGELVELRLDALRTRRDQAFNMTDPTYYYIVAGETTSSLVAPAIEFSLPNDWVLSIMGALGKDEHTRDVARATHGTEALTRTQNDCWCNRSEVYEASAEGPLFEMGGGDARLAVGAGHRSNDFMQFNHLTNTTTIQGSESSRFAYAEINLPLVGPDSNIGGVRRLVMTGAMRGEDYDTFGSVTTPKLGLIYGPNADFTLKASWGKSFKAPTLNERFWARQAVLYPAAWLGGTDYPPGSTVLGIAGGNPDLDAERARTWSASIAFHPEAIHGLEMELSWFDIDYTDRVVQPIANFSQALNIPEYAEFIRLSPTPQEQDEAIAAADLFLNATGTPYDPGNVVAIAYPRFTNTSWQRIKGLDLSGSYRFGLASGQMTIRGSASFLDSSQQTSSAALPFDLAGRLFYPAKVNSRLGAVWYRAGFMASTFANYTSGVTNPANGMKGGSFTTFDATLRYSTSQPDASRSGWDFSLSLQNLLDRAPPLFAADGIGWAISAPYDSTNYSAVGRFLSLSVARRW</sequence>
<evidence type="ECO:0000256" key="4">
    <source>
        <dbReference type="ARBA" id="ARBA00022452"/>
    </source>
</evidence>
<dbReference type="PROSITE" id="PS52016">
    <property type="entry name" value="TONB_DEPENDENT_REC_3"/>
    <property type="match status" value="1"/>
</dbReference>
<evidence type="ECO:0000313" key="16">
    <source>
        <dbReference type="EMBL" id="THF65017.1"/>
    </source>
</evidence>
<keyword evidence="11 12" id="KW-0998">Cell outer membrane</keyword>
<keyword evidence="5" id="KW-0410">Iron transport</keyword>
<comment type="caution">
    <text evidence="16">The sequence shown here is derived from an EMBL/GenBank/DDBJ whole genome shotgun (WGS) entry which is preliminary data.</text>
</comment>
<evidence type="ECO:0000259" key="15">
    <source>
        <dbReference type="SMART" id="SM00965"/>
    </source>
</evidence>
<dbReference type="Gene3D" id="3.55.50.30">
    <property type="match status" value="1"/>
</dbReference>
<dbReference type="Pfam" id="PF00593">
    <property type="entry name" value="TonB_dep_Rec_b-barrel"/>
    <property type="match status" value="1"/>
</dbReference>
<keyword evidence="8 13" id="KW-0798">TonB box</keyword>
<dbReference type="CDD" id="cd01347">
    <property type="entry name" value="ligand_gated_channel"/>
    <property type="match status" value="1"/>
</dbReference>
<evidence type="ECO:0000256" key="2">
    <source>
        <dbReference type="ARBA" id="ARBA00009810"/>
    </source>
</evidence>
<keyword evidence="4 12" id="KW-1134">Transmembrane beta strand</keyword>
<keyword evidence="9 12" id="KW-0472">Membrane</keyword>
<dbReference type="Gene3D" id="2.40.170.20">
    <property type="entry name" value="TonB-dependent receptor, beta-barrel domain"/>
    <property type="match status" value="1"/>
</dbReference>
<dbReference type="AlphaFoldDB" id="A0A4S4AY11"/>
<dbReference type="InterPro" id="IPR000531">
    <property type="entry name" value="Beta-barrel_TonB"/>
</dbReference>
<name>A0A4S4AY11_9RHOO</name>
<keyword evidence="6 12" id="KW-0812">Transmembrane</keyword>
<dbReference type="InterPro" id="IPR037066">
    <property type="entry name" value="Plug_dom_sf"/>
</dbReference>
<dbReference type="GO" id="GO:0006826">
    <property type="term" value="P:iron ion transport"/>
    <property type="evidence" value="ECO:0007669"/>
    <property type="project" value="UniProtKB-KW"/>
</dbReference>
<evidence type="ECO:0000256" key="1">
    <source>
        <dbReference type="ARBA" id="ARBA00004571"/>
    </source>
</evidence>
<evidence type="ECO:0000256" key="8">
    <source>
        <dbReference type="ARBA" id="ARBA00023077"/>
    </source>
</evidence>
<dbReference type="GO" id="GO:0009279">
    <property type="term" value="C:cell outer membrane"/>
    <property type="evidence" value="ECO:0007669"/>
    <property type="project" value="UniProtKB-SubCell"/>
</dbReference>
<proteinExistence type="inferred from homology"/>
<protein>
    <submittedName>
        <fullName evidence="16">TonB-dependent receptor</fullName>
    </submittedName>
</protein>
<dbReference type="Proteomes" id="UP000308430">
    <property type="component" value="Unassembled WGS sequence"/>
</dbReference>
<evidence type="ECO:0000256" key="14">
    <source>
        <dbReference type="SAM" id="MobiDB-lite"/>
    </source>
</evidence>
<reference evidence="16 17" key="1">
    <citation type="submission" date="2019-04" db="EMBL/GenBank/DDBJ databases">
        <title>Azoarcus nasutitermitis sp. nov. isolated from termite nest.</title>
        <authorList>
            <person name="Lin S.-Y."/>
            <person name="Hameed A."/>
            <person name="Hsu Y.-H."/>
            <person name="Young C.-C."/>
        </authorList>
    </citation>
    <scope>NUCLEOTIDE SEQUENCE [LARGE SCALE GENOMIC DNA]</scope>
    <source>
        <strain evidence="16 17">CC-YHH838</strain>
    </source>
</reference>
<dbReference type="PANTHER" id="PTHR47234:SF3">
    <property type="entry name" value="SECRETIN_TONB SHORT N-TERMINAL DOMAIN-CONTAINING PROTEIN"/>
    <property type="match status" value="1"/>
</dbReference>
<keyword evidence="17" id="KW-1185">Reference proteome</keyword>
<dbReference type="Pfam" id="PF07715">
    <property type="entry name" value="Plug"/>
    <property type="match status" value="1"/>
</dbReference>
<accession>A0A4S4AY11</accession>
<dbReference type="OrthoDB" id="9760620at2"/>
<feature type="compositionally biased region" description="Low complexity" evidence="14">
    <location>
        <begin position="91"/>
        <end position="106"/>
    </location>
</feature>
<organism evidence="16 17">
    <name type="scientific">Pseudothauera nasutitermitis</name>
    <dbReference type="NCBI Taxonomy" id="2565930"/>
    <lineage>
        <taxon>Bacteria</taxon>
        <taxon>Pseudomonadati</taxon>
        <taxon>Pseudomonadota</taxon>
        <taxon>Betaproteobacteria</taxon>
        <taxon>Rhodocyclales</taxon>
        <taxon>Zoogloeaceae</taxon>
        <taxon>Pseudothauera</taxon>
    </lineage>
</organism>
<evidence type="ECO:0000256" key="12">
    <source>
        <dbReference type="PROSITE-ProRule" id="PRU01360"/>
    </source>
</evidence>
<evidence type="ECO:0000256" key="11">
    <source>
        <dbReference type="ARBA" id="ARBA00023237"/>
    </source>
</evidence>
<keyword evidence="7" id="KW-0408">Iron</keyword>
<keyword evidence="10 16" id="KW-0675">Receptor</keyword>
<keyword evidence="5" id="KW-0406">Ion transport</keyword>
<feature type="domain" description="Secretin/TonB short N-terminal" evidence="15">
    <location>
        <begin position="34"/>
        <end position="85"/>
    </location>
</feature>
<evidence type="ECO:0000256" key="13">
    <source>
        <dbReference type="RuleBase" id="RU003357"/>
    </source>
</evidence>
<comment type="similarity">
    <text evidence="2 12 13">Belongs to the TonB-dependent receptor family.</text>
</comment>
<evidence type="ECO:0000256" key="5">
    <source>
        <dbReference type="ARBA" id="ARBA00022496"/>
    </source>
</evidence>
<dbReference type="Pfam" id="PF07660">
    <property type="entry name" value="STN"/>
    <property type="match status" value="1"/>
</dbReference>